<keyword evidence="3" id="KW-1185">Reference proteome</keyword>
<dbReference type="SMART" id="SM00248">
    <property type="entry name" value="ANK"/>
    <property type="match status" value="2"/>
</dbReference>
<dbReference type="SUPFAM" id="SSF48403">
    <property type="entry name" value="Ankyrin repeat"/>
    <property type="match status" value="1"/>
</dbReference>
<sequence length="242" mass="26639">MHRDEREETLREVAALGNIKATLQLAQSGVNLNSQNAMNGWTALHWAAHRGHEHVVTALLRNGADLNIKTKKGQTALDLAVNHEATAAVLRAVVGDGASVSVGPEPVLPIVPTYMQNPDLEKTWLLPEEFSDNKVENILRRQTAADSLKNPGQQGKFFAKRTDNFVCESNEQSAAAAATTMEEKEVLVYLSSRQDENLLGSVYLPNQPIEQAINKIKEELDDLPETFTISRHNALVLVKTIT</sequence>
<dbReference type="InterPro" id="IPR002110">
    <property type="entry name" value="Ankyrin_rpt"/>
</dbReference>
<dbReference type="Proteomes" id="UP000054107">
    <property type="component" value="Unassembled WGS sequence"/>
</dbReference>
<dbReference type="PROSITE" id="PS50088">
    <property type="entry name" value="ANK_REPEAT"/>
    <property type="match status" value="1"/>
</dbReference>
<organism evidence="2 3">
    <name type="scientific">Parasitella parasitica</name>
    <dbReference type="NCBI Taxonomy" id="35722"/>
    <lineage>
        <taxon>Eukaryota</taxon>
        <taxon>Fungi</taxon>
        <taxon>Fungi incertae sedis</taxon>
        <taxon>Mucoromycota</taxon>
        <taxon>Mucoromycotina</taxon>
        <taxon>Mucoromycetes</taxon>
        <taxon>Mucorales</taxon>
        <taxon>Mucorineae</taxon>
        <taxon>Mucoraceae</taxon>
        <taxon>Parasitella</taxon>
    </lineage>
</organism>
<accession>A0A0B7NQJ3</accession>
<keyword evidence="1" id="KW-0040">ANK repeat</keyword>
<dbReference type="PROSITE" id="PS50297">
    <property type="entry name" value="ANK_REP_REGION"/>
    <property type="match status" value="1"/>
</dbReference>
<dbReference type="OrthoDB" id="539213at2759"/>
<evidence type="ECO:0000313" key="2">
    <source>
        <dbReference type="EMBL" id="CEP17790.1"/>
    </source>
</evidence>
<dbReference type="Pfam" id="PF12796">
    <property type="entry name" value="Ank_2"/>
    <property type="match status" value="1"/>
</dbReference>
<dbReference type="Gene3D" id="1.25.40.20">
    <property type="entry name" value="Ankyrin repeat-containing domain"/>
    <property type="match status" value="1"/>
</dbReference>
<dbReference type="InterPro" id="IPR036770">
    <property type="entry name" value="Ankyrin_rpt-contain_sf"/>
</dbReference>
<proteinExistence type="predicted"/>
<protein>
    <submittedName>
        <fullName evidence="2">Uncharacterized protein</fullName>
    </submittedName>
</protein>
<evidence type="ECO:0000256" key="1">
    <source>
        <dbReference type="PROSITE-ProRule" id="PRU00023"/>
    </source>
</evidence>
<dbReference type="PANTHER" id="PTHR24192:SF3">
    <property type="entry name" value="ANKYRIN REPEAT DOMAIN 40"/>
    <property type="match status" value="1"/>
</dbReference>
<dbReference type="AlphaFoldDB" id="A0A0B7NQJ3"/>
<dbReference type="PANTHER" id="PTHR24192">
    <property type="entry name" value="ANKYRIN REPEAT DOMAIN 40"/>
    <property type="match status" value="1"/>
</dbReference>
<dbReference type="EMBL" id="LN733737">
    <property type="protein sequence ID" value="CEP17790.1"/>
    <property type="molecule type" value="Genomic_DNA"/>
</dbReference>
<evidence type="ECO:0000313" key="3">
    <source>
        <dbReference type="Proteomes" id="UP000054107"/>
    </source>
</evidence>
<dbReference type="STRING" id="35722.A0A0B7NQJ3"/>
<name>A0A0B7NQJ3_9FUNG</name>
<gene>
    <name evidence="2" type="primary">PARPA_12090.1 scaffold 44939</name>
</gene>
<reference evidence="2 3" key="1">
    <citation type="submission" date="2014-09" db="EMBL/GenBank/DDBJ databases">
        <authorList>
            <person name="Ellenberger Sabrina"/>
        </authorList>
    </citation>
    <scope>NUCLEOTIDE SEQUENCE [LARGE SCALE GENOMIC DNA]</scope>
    <source>
        <strain evidence="2 3">CBS 412.66</strain>
    </source>
</reference>
<feature type="repeat" description="ANK" evidence="1">
    <location>
        <begin position="39"/>
        <end position="71"/>
    </location>
</feature>
<dbReference type="InterPro" id="IPR039195">
    <property type="entry name" value="ANKRD40"/>
</dbReference>